<comment type="caution">
    <text evidence="1">The sequence shown here is derived from an EMBL/GenBank/DDBJ whole genome shotgun (WGS) entry which is preliminary data.</text>
</comment>
<dbReference type="EMBL" id="AYZM01000050">
    <property type="protein sequence ID" value="KRN26029.1"/>
    <property type="molecule type" value="Genomic_DNA"/>
</dbReference>
<name>A0A0R2FND3_9LACO</name>
<dbReference type="AlphaFoldDB" id="A0A0R2FND3"/>
<sequence length="333" mass="38495">MQKFYSSYGHLYSNVRTGSAAINQFLGTFQVSEWRDQDGDQRAHHLDPYQLHLFWELCVSRHQEADFRWFFTQYVAPLKENQAHLQREWRDPYNQQLGTNPDLKRHPHESICSYWTRLAGQARDEDDLYSLKYTLTLTNAQKWLQKIGRDSVFPPDVRMQVASILGTTGFRGPSINHDQPHTVFYANHRLHKKSEENLDPLQDYFIAEQRRAAKTIYSPNALEADLLPRDREVAIAWQLCRTAADRDAVRAILSPWLALISQKREALLAYGRAKAEGRLENDAVISVPHRFSINSIADCDSWLQGLINNHYLPLDIRQSAANLLNDPLVVVEA</sequence>
<evidence type="ECO:0000313" key="1">
    <source>
        <dbReference type="EMBL" id="KRN26029.1"/>
    </source>
</evidence>
<dbReference type="STRING" id="1423804.FD14_GL000029"/>
<keyword evidence="2" id="KW-1185">Reference proteome</keyword>
<dbReference type="Proteomes" id="UP000051442">
    <property type="component" value="Unassembled WGS sequence"/>
</dbReference>
<proteinExistence type="predicted"/>
<protein>
    <submittedName>
        <fullName evidence="1">Uncharacterized protein</fullName>
    </submittedName>
</protein>
<gene>
    <name evidence="1" type="ORF">FD14_GL000029</name>
</gene>
<organism evidence="1 2">
    <name type="scientific">Secundilactobacillus similis DSM 23365 = JCM 2765</name>
    <dbReference type="NCBI Taxonomy" id="1423804"/>
    <lineage>
        <taxon>Bacteria</taxon>
        <taxon>Bacillati</taxon>
        <taxon>Bacillota</taxon>
        <taxon>Bacilli</taxon>
        <taxon>Lactobacillales</taxon>
        <taxon>Lactobacillaceae</taxon>
        <taxon>Secundilactobacillus</taxon>
    </lineage>
</organism>
<reference evidence="1 2" key="1">
    <citation type="journal article" date="2015" name="Genome Announc.">
        <title>Expanding the biotechnology potential of lactobacilli through comparative genomics of 213 strains and associated genera.</title>
        <authorList>
            <person name="Sun Z."/>
            <person name="Harris H.M."/>
            <person name="McCann A."/>
            <person name="Guo C."/>
            <person name="Argimon S."/>
            <person name="Zhang W."/>
            <person name="Yang X."/>
            <person name="Jeffery I.B."/>
            <person name="Cooney J.C."/>
            <person name="Kagawa T.F."/>
            <person name="Liu W."/>
            <person name="Song Y."/>
            <person name="Salvetti E."/>
            <person name="Wrobel A."/>
            <person name="Rasinkangas P."/>
            <person name="Parkhill J."/>
            <person name="Rea M.C."/>
            <person name="O'Sullivan O."/>
            <person name="Ritari J."/>
            <person name="Douillard F.P."/>
            <person name="Paul Ross R."/>
            <person name="Yang R."/>
            <person name="Briner A.E."/>
            <person name="Felis G.E."/>
            <person name="de Vos W.M."/>
            <person name="Barrangou R."/>
            <person name="Klaenhammer T.R."/>
            <person name="Caufield P.W."/>
            <person name="Cui Y."/>
            <person name="Zhang H."/>
            <person name="O'Toole P.W."/>
        </authorList>
    </citation>
    <scope>NUCLEOTIDE SEQUENCE [LARGE SCALE GENOMIC DNA]</scope>
    <source>
        <strain evidence="1 2">DSM 23365</strain>
    </source>
</reference>
<accession>A0A0R2FND3</accession>
<dbReference type="PATRIC" id="fig|1423804.4.peg.31"/>
<evidence type="ECO:0000313" key="2">
    <source>
        <dbReference type="Proteomes" id="UP000051442"/>
    </source>
</evidence>
<dbReference type="RefSeq" id="WP_054732485.1">
    <property type="nucleotide sequence ID" value="NZ_AYZM01000050.1"/>
</dbReference>